<proteinExistence type="predicted"/>
<reference evidence="3 4" key="1">
    <citation type="journal article" date="2011" name="Nature">
        <title>Genome sequencing reveals insights into physiology and longevity of the naked mole rat.</title>
        <authorList>
            <person name="Kim E.B."/>
            <person name="Fang X."/>
            <person name="Fushan A.A."/>
            <person name="Huang Z."/>
            <person name="Lobanov A.V."/>
            <person name="Han L."/>
            <person name="Marino S.M."/>
            <person name="Sun X."/>
            <person name="Turanov A.A."/>
            <person name="Yang P."/>
            <person name="Yim S.H."/>
            <person name="Zhao X."/>
            <person name="Kasaikina M.V."/>
            <person name="Stoletzki N."/>
            <person name="Peng C."/>
            <person name="Polak P."/>
            <person name="Xiong Z."/>
            <person name="Kiezun A."/>
            <person name="Zhu Y."/>
            <person name="Chen Y."/>
            <person name="Kryukov G.V."/>
            <person name="Zhang Q."/>
            <person name="Peshkin L."/>
            <person name="Yang L."/>
            <person name="Bronson R.T."/>
            <person name="Buffenstein R."/>
            <person name="Wang B."/>
            <person name="Han C."/>
            <person name="Li Q."/>
            <person name="Chen L."/>
            <person name="Zhao W."/>
            <person name="Sunyaev S.R."/>
            <person name="Park T.J."/>
            <person name="Zhang G."/>
            <person name="Wang J."/>
            <person name="Gladyshev V.N."/>
        </authorList>
    </citation>
    <scope>NUCLEOTIDE SEQUENCE [LARGE SCALE GENOMIC DNA]</scope>
</reference>
<feature type="compositionally biased region" description="Basic and acidic residues" evidence="1">
    <location>
        <begin position="1"/>
        <end position="56"/>
    </location>
</feature>
<evidence type="ECO:0000256" key="1">
    <source>
        <dbReference type="SAM" id="MobiDB-lite"/>
    </source>
</evidence>
<feature type="compositionally biased region" description="Basic and acidic residues" evidence="1">
    <location>
        <begin position="66"/>
        <end position="84"/>
    </location>
</feature>
<feature type="compositionally biased region" description="Basic and acidic residues" evidence="1">
    <location>
        <begin position="94"/>
        <end position="109"/>
    </location>
</feature>
<dbReference type="InterPro" id="IPR049147">
    <property type="entry name" value="FAM186A_PQQAQ"/>
</dbReference>
<name>G5AU01_HETGA</name>
<dbReference type="Pfam" id="PF20869">
    <property type="entry name" value="FAM186A_PQQAQ"/>
    <property type="match status" value="2"/>
</dbReference>
<feature type="domain" description="FAM186A/B C-terminal" evidence="2">
    <location>
        <begin position="932"/>
        <end position="1160"/>
    </location>
</feature>
<accession>G5AU01</accession>
<evidence type="ECO:0000313" key="4">
    <source>
        <dbReference type="Proteomes" id="UP000006813"/>
    </source>
</evidence>
<feature type="region of interest" description="Disordered" evidence="1">
    <location>
        <begin position="176"/>
        <end position="201"/>
    </location>
</feature>
<gene>
    <name evidence="3" type="ORF">GW7_14433</name>
</gene>
<dbReference type="PANTHER" id="PTHR33590">
    <property type="entry name" value="GLUTENIN, HIGH MOLECULAR WEIGHT SUBUNIT PW212-RELATED PROTEIN"/>
    <property type="match status" value="1"/>
</dbReference>
<evidence type="ECO:0000313" key="3">
    <source>
        <dbReference type="EMBL" id="EHB00512.1"/>
    </source>
</evidence>
<organism evidence="3 4">
    <name type="scientific">Heterocephalus glaber</name>
    <name type="common">Naked mole rat</name>
    <dbReference type="NCBI Taxonomy" id="10181"/>
    <lineage>
        <taxon>Eukaryota</taxon>
        <taxon>Metazoa</taxon>
        <taxon>Chordata</taxon>
        <taxon>Craniata</taxon>
        <taxon>Vertebrata</taxon>
        <taxon>Euteleostomi</taxon>
        <taxon>Mammalia</taxon>
        <taxon>Eutheria</taxon>
        <taxon>Euarchontoglires</taxon>
        <taxon>Glires</taxon>
        <taxon>Rodentia</taxon>
        <taxon>Hystricomorpha</taxon>
        <taxon>Bathyergidae</taxon>
        <taxon>Heterocephalus</taxon>
    </lineage>
</organism>
<dbReference type="Proteomes" id="UP000006813">
    <property type="component" value="Unassembled WGS sequence"/>
</dbReference>
<sequence length="1175" mass="131616">MIKDLEENKTLLQMKEGKHGQQEQKQWQEEEVWKEQQIQQDKKQKQWESEREEQQKPKQQQQLEPWKQKIKEQEVPLEEKDREMIQQVQKKMRHQDLKMSREKDEEKQKLSRVIEDLKRQRQNTAKYQMKKESEDLAKMIKQSPMILSLRGKSTLKNKTQLYQGKKIQRNLKTLQSLPDGKHPIPVTPPTSTQSSPSGTTLVSGHHLTKYITLNPVQALALGITPTPQEVQKMEFTTAPVIPQTSGVTLTSEQAQALRAPLTLENISKMKFPFITEQAQEVGTIRTQEQPEASRVPITLKPAQKLKESLIPEITQAIQTPSTSKKSQIFGVPIAQGKTETLRITHTPQQAQDLQIPLTPQQAQDLGIPLTPQQAQAQGITLTPQQAQAQGITLTPQQAKDLGIPLTSQQVQTRGITLTPQQAQAQGIPLTPQQAKDLGIPLTPQQVQAQGITLTSQEAQDLGITLAPQQVQAQGITLTPQQKQAQRITLTPQQAQAFDTPLTWQKLATLAPSTLRPSQELRASSTQMPITSRLSQRPRLPLISAPPIEKISLPRVSSPLQKLRPLLSQTPFTPGKHLGMSILSAPGRLLSPQILPISSQMLVLKGQAIPTESLALEVSHPGHCPLSGAPPTTEQPLQPEALSSGDFFVLGNPLTPWPPLGSQAPLALRPPLLSRVPPTSGQIPRLWASLSSGQPLVAGVSSIWREELLESETLTFSAQPQGFQPPASPEQSLLTPSTFGQPLAPWTFPGQVSPLWIPPTPRNTSTLWASSTSGKPQRVLSSSVTQKRLAIVSSLKSRSAVVQARAIDFKVSQAPLTTKKVQISEPPATYEETQILQDTCVMEPFQRLQSFLTNYRTPVSQAPYIDEAVLPTFMKPTSLPSLITQQPKMPQNSPEGDRKSLFPSTDQHSILTSVSGTKKPMMVPPSSPKEILEKRYFVDVEAQRKNLELLSQATKTSGLPSQQYTTARNLIIGTLHMATVRLGYVLRKYIAYRLIQCARNNIMKRLKASQNTGKGYETQNLYIMLSRIDDYQKRVMGIWTEKQKSLEQKRNQCLKKMMRLFSQFQEMYRLNLNQPIPLIFDKKQIPPSTTFIPQPFLEFLIEEDKKSDIFKKFRQKETRREAIWNADLSTSSYPITETTSITSLWAQLGGYPDIPRLLQLDIQSTFRKSLASIQSQ</sequence>
<dbReference type="InParanoid" id="G5AU01"/>
<dbReference type="AlphaFoldDB" id="G5AU01"/>
<dbReference type="InterPro" id="IPR049146">
    <property type="entry name" value="FAM186A_B_C"/>
</dbReference>
<dbReference type="Pfam" id="PF20865">
    <property type="entry name" value="FAM186A-B_C"/>
    <property type="match status" value="1"/>
</dbReference>
<protein>
    <submittedName>
        <fullName evidence="3">Protein FAM186A</fullName>
    </submittedName>
</protein>
<dbReference type="STRING" id="10181.G5AU01"/>
<dbReference type="eggNOG" id="ENOG502S707">
    <property type="taxonomic scope" value="Eukaryota"/>
</dbReference>
<feature type="region of interest" description="Disordered" evidence="1">
    <location>
        <begin position="1"/>
        <end position="109"/>
    </location>
</feature>
<dbReference type="PANTHER" id="PTHR33590:SF2">
    <property type="entry name" value="PROTEIN FAM186A"/>
    <property type="match status" value="1"/>
</dbReference>
<dbReference type="EMBL" id="JH166946">
    <property type="protein sequence ID" value="EHB00512.1"/>
    <property type="molecule type" value="Genomic_DNA"/>
</dbReference>
<feature type="compositionally biased region" description="Low complexity" evidence="1">
    <location>
        <begin position="189"/>
        <end position="200"/>
    </location>
</feature>
<evidence type="ECO:0000259" key="2">
    <source>
        <dbReference type="Pfam" id="PF20865"/>
    </source>
</evidence>